<organism evidence="3 4">
    <name type="scientific">Aphanomyces stellatus</name>
    <dbReference type="NCBI Taxonomy" id="120398"/>
    <lineage>
        <taxon>Eukaryota</taxon>
        <taxon>Sar</taxon>
        <taxon>Stramenopiles</taxon>
        <taxon>Oomycota</taxon>
        <taxon>Saprolegniomycetes</taxon>
        <taxon>Saprolegniales</taxon>
        <taxon>Verrucalvaceae</taxon>
        <taxon>Aphanomyces</taxon>
    </lineage>
</organism>
<reference evidence="2" key="2">
    <citation type="submission" date="2019-06" db="EMBL/GenBank/DDBJ databases">
        <title>Genomics analysis of Aphanomyces spp. identifies a new class of oomycete effector associated with host adaptation.</title>
        <authorList>
            <person name="Gaulin E."/>
        </authorList>
    </citation>
    <scope>NUCLEOTIDE SEQUENCE</scope>
    <source>
        <strain evidence="2">CBS 578.67</strain>
    </source>
</reference>
<gene>
    <name evidence="3" type="primary">Aste57867_23962</name>
    <name evidence="2" type="ORF">As57867_023889</name>
    <name evidence="3" type="ORF">ASTE57867_23962</name>
</gene>
<sequence length="175" mass="20160">MSKEGYLIRHGAKSSDILYCIVQDGRVTFMDRRGGTVVHQFGLSRTQLRIRGATNDEAYMCDNSFVVSVRPTRLVKGRQIPEGMEEDYLLSASSHSERKEWGNVIHSWQRHYWREPVHVQLQMTEDEEDEYFRTQVATLTLMLQESPRGKLKQAIRTISSGKASSMAFTLEQPAY</sequence>
<dbReference type="SUPFAM" id="SSF50729">
    <property type="entry name" value="PH domain-like"/>
    <property type="match status" value="1"/>
</dbReference>
<feature type="domain" description="PH" evidence="1">
    <location>
        <begin position="1"/>
        <end position="110"/>
    </location>
</feature>
<reference evidence="3 4" key="1">
    <citation type="submission" date="2019-03" db="EMBL/GenBank/DDBJ databases">
        <authorList>
            <person name="Gaulin E."/>
            <person name="Dumas B."/>
        </authorList>
    </citation>
    <scope>NUCLEOTIDE SEQUENCE [LARGE SCALE GENOMIC DNA]</scope>
    <source>
        <strain evidence="3">CBS 568.67</strain>
    </source>
</reference>
<dbReference type="AlphaFoldDB" id="A0A485LP06"/>
<dbReference type="EMBL" id="VJMH01007328">
    <property type="protein sequence ID" value="KAF0684041.1"/>
    <property type="molecule type" value="Genomic_DNA"/>
</dbReference>
<dbReference type="OrthoDB" id="67345at2759"/>
<evidence type="ECO:0000313" key="3">
    <source>
        <dbReference type="EMBL" id="VFU00605.1"/>
    </source>
</evidence>
<proteinExistence type="predicted"/>
<evidence type="ECO:0000313" key="2">
    <source>
        <dbReference type="EMBL" id="KAF0684041.1"/>
    </source>
</evidence>
<accession>A0A485LP06</accession>
<name>A0A485LP06_9STRA</name>
<dbReference type="Proteomes" id="UP000332933">
    <property type="component" value="Unassembled WGS sequence"/>
</dbReference>
<dbReference type="PROSITE" id="PS50003">
    <property type="entry name" value="PH_DOMAIN"/>
    <property type="match status" value="1"/>
</dbReference>
<evidence type="ECO:0000313" key="4">
    <source>
        <dbReference type="Proteomes" id="UP000332933"/>
    </source>
</evidence>
<dbReference type="InterPro" id="IPR001849">
    <property type="entry name" value="PH_domain"/>
</dbReference>
<keyword evidence="4" id="KW-1185">Reference proteome</keyword>
<evidence type="ECO:0000259" key="1">
    <source>
        <dbReference type="PROSITE" id="PS50003"/>
    </source>
</evidence>
<protein>
    <submittedName>
        <fullName evidence="3">Aste57867_23962 protein</fullName>
    </submittedName>
</protein>
<dbReference type="EMBL" id="CAADRA010007354">
    <property type="protein sequence ID" value="VFU00605.1"/>
    <property type="molecule type" value="Genomic_DNA"/>
</dbReference>